<dbReference type="Proteomes" id="UP001234178">
    <property type="component" value="Unassembled WGS sequence"/>
</dbReference>
<organism evidence="1 2">
    <name type="scientific">Daphnia magna</name>
    <dbReference type="NCBI Taxonomy" id="35525"/>
    <lineage>
        <taxon>Eukaryota</taxon>
        <taxon>Metazoa</taxon>
        <taxon>Ecdysozoa</taxon>
        <taxon>Arthropoda</taxon>
        <taxon>Crustacea</taxon>
        <taxon>Branchiopoda</taxon>
        <taxon>Diplostraca</taxon>
        <taxon>Cladocera</taxon>
        <taxon>Anomopoda</taxon>
        <taxon>Daphniidae</taxon>
        <taxon>Daphnia</taxon>
    </lineage>
</organism>
<dbReference type="EMBL" id="JAOYFB010000040">
    <property type="protein sequence ID" value="KAK4037683.1"/>
    <property type="molecule type" value="Genomic_DNA"/>
</dbReference>
<reference evidence="1 2" key="1">
    <citation type="journal article" date="2023" name="Nucleic Acids Res.">
        <title>The hologenome of Daphnia magna reveals possible DNA methylation and microbiome-mediated evolution of the host genome.</title>
        <authorList>
            <person name="Chaturvedi A."/>
            <person name="Li X."/>
            <person name="Dhandapani V."/>
            <person name="Marshall H."/>
            <person name="Kissane S."/>
            <person name="Cuenca-Cambronero M."/>
            <person name="Asole G."/>
            <person name="Calvet F."/>
            <person name="Ruiz-Romero M."/>
            <person name="Marangio P."/>
            <person name="Guigo R."/>
            <person name="Rago D."/>
            <person name="Mirbahai L."/>
            <person name="Eastwood N."/>
            <person name="Colbourne J.K."/>
            <person name="Zhou J."/>
            <person name="Mallon E."/>
            <person name="Orsini L."/>
        </authorList>
    </citation>
    <scope>NUCLEOTIDE SEQUENCE [LARGE SCALE GENOMIC DNA]</scope>
    <source>
        <strain evidence="1">LRV0_1</strain>
    </source>
</reference>
<evidence type="ECO:0000313" key="2">
    <source>
        <dbReference type="Proteomes" id="UP001234178"/>
    </source>
</evidence>
<accession>A0ABR0B7M1</accession>
<comment type="caution">
    <text evidence="1">The sequence shown here is derived from an EMBL/GenBank/DDBJ whole genome shotgun (WGS) entry which is preliminary data.</text>
</comment>
<gene>
    <name evidence="1" type="ORF">OUZ56_029714</name>
</gene>
<evidence type="ECO:0000313" key="1">
    <source>
        <dbReference type="EMBL" id="KAK4037683.1"/>
    </source>
</evidence>
<keyword evidence="2" id="KW-1185">Reference proteome</keyword>
<sequence length="145" mass="15656">MRACWRTSSCSKCRKGPHSAIYNHTVRAETGTATVAASPMLKVADEAPLSIEARLFGGMYVQTGVGNLHTEKVRSVRKLRLCGMIPNAESIDLEAIEQPEIGKVAGSTKTEFVSELWSQGYKLADDRIFSGTAAPCQIDILIGAN</sequence>
<protein>
    <submittedName>
        <fullName evidence="1">Uncharacterized protein</fullName>
    </submittedName>
</protein>
<proteinExistence type="predicted"/>
<name>A0ABR0B7M1_9CRUS</name>